<evidence type="ECO:0000256" key="1">
    <source>
        <dbReference type="SAM" id="SignalP"/>
    </source>
</evidence>
<accession>A0A1S9P6E3</accession>
<proteinExistence type="predicted"/>
<dbReference type="STRING" id="1792845.BC343_18980"/>
<organism evidence="2 3">
    <name type="scientific">Mucilaginibacter pedocola</name>
    <dbReference type="NCBI Taxonomy" id="1792845"/>
    <lineage>
        <taxon>Bacteria</taxon>
        <taxon>Pseudomonadati</taxon>
        <taxon>Bacteroidota</taxon>
        <taxon>Sphingobacteriia</taxon>
        <taxon>Sphingobacteriales</taxon>
        <taxon>Sphingobacteriaceae</taxon>
        <taxon>Mucilaginibacter</taxon>
    </lineage>
</organism>
<comment type="caution">
    <text evidence="2">The sequence shown here is derived from an EMBL/GenBank/DDBJ whole genome shotgun (WGS) entry which is preliminary data.</text>
</comment>
<gene>
    <name evidence="2" type="ORF">BC343_18980</name>
</gene>
<dbReference type="AlphaFoldDB" id="A0A1S9P6E3"/>
<dbReference type="Proteomes" id="UP000189739">
    <property type="component" value="Unassembled WGS sequence"/>
</dbReference>
<feature type="signal peptide" evidence="1">
    <location>
        <begin position="1"/>
        <end position="22"/>
    </location>
</feature>
<sequence>MKRKLLAIIAFVYSGFAFNASAQTVALDYYFNHETRKDKNGQPERFHYLWEDTGNTGFSVWGGIFKAQGATLTSIDAAPTAENLKGVSAYIIVDPDSRKENPQPNYVTQADVANISKWVKQGGVLVLMANDSANVELPHFNLLADAFGLHFNNDIQNHVVDDAHFEDGGISTGNSPIFKTAKKPFMKDVCSIAISGKAQPMLKAANGTVIAACTKYGQGTVIAIGDPWLYNEYVNGRLPAQFDNDKAAADITAYILSLARKK</sequence>
<protein>
    <recommendedName>
        <fullName evidence="4">DUF4350 domain-containing protein</fullName>
    </recommendedName>
</protein>
<evidence type="ECO:0000313" key="2">
    <source>
        <dbReference type="EMBL" id="OOQ56526.1"/>
    </source>
</evidence>
<name>A0A1S9P6E3_9SPHI</name>
<evidence type="ECO:0000313" key="3">
    <source>
        <dbReference type="Proteomes" id="UP000189739"/>
    </source>
</evidence>
<keyword evidence="1" id="KW-0732">Signal</keyword>
<dbReference type="InterPro" id="IPR029062">
    <property type="entry name" value="Class_I_gatase-like"/>
</dbReference>
<feature type="chain" id="PRO_5010529893" description="DUF4350 domain-containing protein" evidence="1">
    <location>
        <begin position="23"/>
        <end position="262"/>
    </location>
</feature>
<dbReference type="Gene3D" id="3.40.50.880">
    <property type="match status" value="1"/>
</dbReference>
<dbReference type="EMBL" id="MBTF01000039">
    <property type="protein sequence ID" value="OOQ56526.1"/>
    <property type="molecule type" value="Genomic_DNA"/>
</dbReference>
<dbReference type="RefSeq" id="WP_078351486.1">
    <property type="nucleotide sequence ID" value="NZ_MBTF01000039.1"/>
</dbReference>
<dbReference type="OrthoDB" id="6381507at2"/>
<reference evidence="2 3" key="1">
    <citation type="submission" date="2016-07" db="EMBL/GenBank/DDBJ databases">
        <title>Genomic analysis of zinc-resistant bacterium Mucilaginibacter pedocola TBZ30.</title>
        <authorList>
            <person name="Huang J."/>
            <person name="Tang J."/>
        </authorList>
    </citation>
    <scope>NUCLEOTIDE SEQUENCE [LARGE SCALE GENOMIC DNA]</scope>
    <source>
        <strain evidence="2 3">TBZ30</strain>
    </source>
</reference>
<dbReference type="SUPFAM" id="SSF52317">
    <property type="entry name" value="Class I glutamine amidotransferase-like"/>
    <property type="match status" value="1"/>
</dbReference>
<evidence type="ECO:0008006" key="4">
    <source>
        <dbReference type="Google" id="ProtNLM"/>
    </source>
</evidence>
<keyword evidence="3" id="KW-1185">Reference proteome</keyword>